<reference evidence="9 10" key="1">
    <citation type="submission" date="2014-09" db="EMBL/GenBank/DDBJ databases">
        <authorList>
            <person name="Martin A.A."/>
        </authorList>
    </citation>
    <scope>NUCLEOTIDE SEQUENCE</scope>
    <source>
        <strain evidence="10">ED321</strain>
        <strain evidence="9">ED321 Heterogonic</strain>
    </source>
</reference>
<dbReference type="CDD" id="cd02869">
    <property type="entry name" value="PseudoU_synth_RluA_like"/>
    <property type="match status" value="1"/>
</dbReference>
<sequence>MTKDTKLDDVFGITYQTETWTKDNDSVKKSEQKENDLKDDVFTEQILNSSPSTKIDSCNVEKNNDKDESVDEDFFTTNFFSKYNNIKKSLSHSSSYNSQEKQVNNLKDDKYMLKNVISQPIFVQTGDYGIQMIRNMIDTCWKYNKVELANYMEKRVIYNDNSLIAFDKPILLSYSGSYSDNSINMDSCLQELKKLVAPNIPRLNLVKSLDKQYSGITLFAKSSDEQKRYKEMIENNLIKFTYRLLVRGIPPYNDGVINFPLVKLLRNKNDIIVKPCIQEKLPKNNSKGVMFATTNYRIIEKNKLANMAYLEVETQTDFPHQIRAHLSYGLNTPLVGDFKYNPLNRSNVQTPPKFTNEANNLLDITSQNGYKKVPMLCHLKALTFPGMQKSSNKSLSISCPMPQHMKYILKKLRLLKK</sequence>
<dbReference type="GO" id="GO:0009982">
    <property type="term" value="F:pseudouridine synthase activity"/>
    <property type="evidence" value="ECO:0007669"/>
    <property type="project" value="InterPro"/>
</dbReference>
<protein>
    <recommendedName>
        <fullName evidence="6">Pseudouridylate synthase RPUSD4, mitochondrial</fullName>
    </recommendedName>
    <alternativeName>
        <fullName evidence="7">RNA pseudouridylate synthase domain-containing protein 4</fullName>
    </alternativeName>
</protein>
<feature type="domain" description="Pseudouridine synthase RsuA/RluA-like" evidence="8">
    <location>
        <begin position="167"/>
        <end position="327"/>
    </location>
</feature>
<dbReference type="InterPro" id="IPR006145">
    <property type="entry name" value="PsdUridine_synth_RsuA/RluA"/>
</dbReference>
<dbReference type="Proteomes" id="UP000035682">
    <property type="component" value="Unplaced"/>
</dbReference>
<gene>
    <name evidence="9 11 12" type="ORF">SRAE_2000055500</name>
</gene>
<dbReference type="PANTHER" id="PTHR21600">
    <property type="entry name" value="MITOCHONDRIAL RNA PSEUDOURIDINE SYNTHASE"/>
    <property type="match status" value="1"/>
</dbReference>
<evidence type="ECO:0000313" key="9">
    <source>
        <dbReference type="EMBL" id="CEF65880.2"/>
    </source>
</evidence>
<dbReference type="RefSeq" id="XP_024505080.1">
    <property type="nucleotide sequence ID" value="XM_024651399.1"/>
</dbReference>
<dbReference type="STRING" id="34506.A0A090LEE2"/>
<dbReference type="SUPFAM" id="SSF55120">
    <property type="entry name" value="Pseudouridine synthase"/>
    <property type="match status" value="1"/>
</dbReference>
<dbReference type="PANTHER" id="PTHR21600:SF83">
    <property type="entry name" value="PSEUDOURIDYLATE SYNTHASE RPUSD4, MITOCHONDRIAL"/>
    <property type="match status" value="1"/>
</dbReference>
<evidence type="ECO:0000256" key="7">
    <source>
        <dbReference type="ARBA" id="ARBA00041563"/>
    </source>
</evidence>
<dbReference type="Pfam" id="PF00849">
    <property type="entry name" value="PseudoU_synth_2"/>
    <property type="match status" value="1"/>
</dbReference>
<evidence type="ECO:0000256" key="1">
    <source>
        <dbReference type="ARBA" id="ARBA00001166"/>
    </source>
</evidence>
<organism evidence="9">
    <name type="scientific">Strongyloides ratti</name>
    <name type="common">Parasitic roundworm</name>
    <dbReference type="NCBI Taxonomy" id="34506"/>
    <lineage>
        <taxon>Eukaryota</taxon>
        <taxon>Metazoa</taxon>
        <taxon>Ecdysozoa</taxon>
        <taxon>Nematoda</taxon>
        <taxon>Chromadorea</taxon>
        <taxon>Rhabditida</taxon>
        <taxon>Tylenchina</taxon>
        <taxon>Panagrolaimomorpha</taxon>
        <taxon>Strongyloidoidea</taxon>
        <taxon>Strongyloididae</taxon>
        <taxon>Strongyloides</taxon>
    </lineage>
</organism>
<keyword evidence="4" id="KW-0413">Isomerase</keyword>
<evidence type="ECO:0000313" key="10">
    <source>
        <dbReference type="Proteomes" id="UP000035682"/>
    </source>
</evidence>
<comment type="catalytic activity">
    <reaction evidence="2">
        <text>uridine in 5S rRNA = pseudouridine in 5S rRNA</text>
        <dbReference type="Rhea" id="RHEA:47036"/>
        <dbReference type="Rhea" id="RHEA-COMP:11730"/>
        <dbReference type="Rhea" id="RHEA-COMP:11731"/>
        <dbReference type="ChEBI" id="CHEBI:65314"/>
        <dbReference type="ChEBI" id="CHEBI:65315"/>
    </reaction>
</comment>
<evidence type="ECO:0000259" key="8">
    <source>
        <dbReference type="Pfam" id="PF00849"/>
    </source>
</evidence>
<evidence type="ECO:0000256" key="2">
    <source>
        <dbReference type="ARBA" id="ARBA00001896"/>
    </source>
</evidence>
<keyword evidence="10" id="KW-1185">Reference proteome</keyword>
<evidence type="ECO:0000313" key="11">
    <source>
        <dbReference type="WBParaSite" id="SRAE_2000055500.1"/>
    </source>
</evidence>
<reference evidence="11" key="2">
    <citation type="submission" date="2020-12" db="UniProtKB">
        <authorList>
            <consortium name="WormBaseParasite"/>
        </authorList>
    </citation>
    <scope>IDENTIFICATION</scope>
</reference>
<dbReference type="AlphaFoldDB" id="A0A090LEE2"/>
<dbReference type="OMA" id="NMAYLEV"/>
<dbReference type="InterPro" id="IPR050188">
    <property type="entry name" value="RluA_PseudoU_synthase"/>
</dbReference>
<dbReference type="CTD" id="36378244"/>
<proteinExistence type="inferred from homology"/>
<dbReference type="InterPro" id="IPR020103">
    <property type="entry name" value="PsdUridine_synth_cat_dom_sf"/>
</dbReference>
<dbReference type="GO" id="GO:0001522">
    <property type="term" value="P:pseudouridine synthesis"/>
    <property type="evidence" value="ECO:0007669"/>
    <property type="project" value="InterPro"/>
</dbReference>
<dbReference type="WBParaSite" id="SRAE_2000055500.1">
    <property type="protein sequence ID" value="SRAE_2000055500.1"/>
    <property type="gene ID" value="WBGene00260750"/>
</dbReference>
<dbReference type="Gene3D" id="3.30.2350.10">
    <property type="entry name" value="Pseudouridine synthase"/>
    <property type="match status" value="1"/>
</dbReference>
<comment type="catalytic activity">
    <reaction evidence="5">
        <text>a uridine in tRNA = a pseudouridine in tRNA</text>
        <dbReference type="Rhea" id="RHEA:54572"/>
        <dbReference type="Rhea" id="RHEA-COMP:13339"/>
        <dbReference type="Rhea" id="RHEA-COMP:13934"/>
        <dbReference type="ChEBI" id="CHEBI:65314"/>
        <dbReference type="ChEBI" id="CHEBI:65315"/>
    </reaction>
</comment>
<comment type="similarity">
    <text evidence="3">Belongs to the pseudouridine synthase RluA family.</text>
</comment>
<evidence type="ECO:0000256" key="6">
    <source>
        <dbReference type="ARBA" id="ARBA00039953"/>
    </source>
</evidence>
<evidence type="ECO:0000256" key="3">
    <source>
        <dbReference type="ARBA" id="ARBA00010876"/>
    </source>
</evidence>
<dbReference type="GO" id="GO:0003723">
    <property type="term" value="F:RNA binding"/>
    <property type="evidence" value="ECO:0007669"/>
    <property type="project" value="InterPro"/>
</dbReference>
<evidence type="ECO:0000256" key="5">
    <source>
        <dbReference type="ARBA" id="ARBA00036943"/>
    </source>
</evidence>
<dbReference type="GeneID" id="36378244"/>
<name>A0A090LEE2_STRRB</name>
<accession>A0A090LEE2</accession>
<evidence type="ECO:0000313" key="12">
    <source>
        <dbReference type="WormBase" id="SRAE_2000055500"/>
    </source>
</evidence>
<dbReference type="EMBL" id="LN609529">
    <property type="protein sequence ID" value="CEF65880.2"/>
    <property type="molecule type" value="Genomic_DNA"/>
</dbReference>
<dbReference type="WormBase" id="SRAE_2000055500">
    <property type="protein sequence ID" value="SRP10372"/>
    <property type="gene ID" value="WBGene00260750"/>
</dbReference>
<dbReference type="OrthoDB" id="418349at2759"/>
<evidence type="ECO:0000256" key="4">
    <source>
        <dbReference type="ARBA" id="ARBA00023235"/>
    </source>
</evidence>
<comment type="catalytic activity">
    <reaction evidence="1">
        <text>a uridine in mRNA = a pseudouridine in mRNA</text>
        <dbReference type="Rhea" id="RHEA:56644"/>
        <dbReference type="Rhea" id="RHEA-COMP:14658"/>
        <dbReference type="Rhea" id="RHEA-COMP:14659"/>
        <dbReference type="ChEBI" id="CHEBI:65314"/>
        <dbReference type="ChEBI" id="CHEBI:65315"/>
    </reaction>
</comment>